<gene>
    <name evidence="5" type="ORF">NGAL_HAMBI1145_54910</name>
    <name evidence="6" type="ORF">NGAL_HAMBI1189_50460</name>
</gene>
<protein>
    <submittedName>
        <fullName evidence="5">Extracellular solute-binding protein family 1</fullName>
    </submittedName>
</protein>
<dbReference type="InterPro" id="IPR050490">
    <property type="entry name" value="Bact_solute-bd_prot1"/>
</dbReference>
<comment type="similarity">
    <text evidence="2">Belongs to the bacterial solute-binding protein 1 family.</text>
</comment>
<evidence type="ECO:0000256" key="3">
    <source>
        <dbReference type="ARBA" id="ARBA00022764"/>
    </source>
</evidence>
<evidence type="ECO:0000313" key="6">
    <source>
        <dbReference type="EMBL" id="CDZ53543.1"/>
    </source>
</evidence>
<dbReference type="SUPFAM" id="SSF53850">
    <property type="entry name" value="Periplasmic binding protein-like II"/>
    <property type="match status" value="1"/>
</dbReference>
<dbReference type="EMBL" id="CCRK01000016">
    <property type="protein sequence ID" value="CDZ53543.1"/>
    <property type="molecule type" value="Genomic_DNA"/>
</dbReference>
<keyword evidence="3" id="KW-0574">Periplasm</keyword>
<evidence type="ECO:0000313" key="5">
    <source>
        <dbReference type="EMBL" id="CDZ40651.1"/>
    </source>
</evidence>
<organism evidence="5 8">
    <name type="scientific">Neorhizobium galegae bv. officinalis</name>
    <dbReference type="NCBI Taxonomy" id="323656"/>
    <lineage>
        <taxon>Bacteria</taxon>
        <taxon>Pseudomonadati</taxon>
        <taxon>Pseudomonadota</taxon>
        <taxon>Alphaproteobacteria</taxon>
        <taxon>Hyphomicrobiales</taxon>
        <taxon>Rhizobiaceae</taxon>
        <taxon>Rhizobium/Agrobacterium group</taxon>
        <taxon>Neorhizobium</taxon>
    </lineage>
</organism>
<dbReference type="Proteomes" id="UP000046176">
    <property type="component" value="Unassembled WGS sequence"/>
</dbReference>
<feature type="chain" id="PRO_5010437863" evidence="4">
    <location>
        <begin position="22"/>
        <end position="414"/>
    </location>
</feature>
<dbReference type="EMBL" id="CCRH01000023">
    <property type="protein sequence ID" value="CDZ40651.1"/>
    <property type="molecule type" value="Genomic_DNA"/>
</dbReference>
<accession>A0A0T7G093</accession>
<reference evidence="7 8" key="1">
    <citation type="submission" date="2014-08" db="EMBL/GenBank/DDBJ databases">
        <authorList>
            <person name="Chen Y.-H."/>
        </authorList>
    </citation>
    <scope>NUCLEOTIDE SEQUENCE [LARGE SCALE GENOMIC DNA]</scope>
</reference>
<comment type="subcellular location">
    <subcellularLocation>
        <location evidence="1">Periplasm</location>
    </subcellularLocation>
</comment>
<evidence type="ECO:0000313" key="8">
    <source>
        <dbReference type="Proteomes" id="UP000046176"/>
    </source>
</evidence>
<dbReference type="PANTHER" id="PTHR43649">
    <property type="entry name" value="ARABINOSE-BINDING PROTEIN-RELATED"/>
    <property type="match status" value="1"/>
</dbReference>
<evidence type="ECO:0000256" key="2">
    <source>
        <dbReference type="ARBA" id="ARBA00008520"/>
    </source>
</evidence>
<dbReference type="PANTHER" id="PTHR43649:SF12">
    <property type="entry name" value="DIACETYLCHITOBIOSE BINDING PROTEIN DASA"/>
    <property type="match status" value="1"/>
</dbReference>
<dbReference type="CDD" id="cd14748">
    <property type="entry name" value="PBP2_UgpB"/>
    <property type="match status" value="1"/>
</dbReference>
<dbReference type="OrthoDB" id="2509690at2"/>
<dbReference type="Pfam" id="PF13416">
    <property type="entry name" value="SBP_bac_8"/>
    <property type="match status" value="1"/>
</dbReference>
<proteinExistence type="inferred from homology"/>
<sequence length="414" mass="44952">MKHFSLISLTLASLAASPALAQTELKVQFAYPSHQAFHQAIADEFMAKHPDIKIAFRAPASEYEEALQTVLRQSITKDLPDVFISGLQKISELSARKIAVSMEPFIKTEPNFADLGYSDRLLALAKVGGTQYGIAYATSTPIVFFNTDLVKKAGGDPDKLPTDWDGLIKLAGAISSVVGVDGMYYDVGDDDWMFQNLIFNQGGELLTTDGKDVAFDGPEGKAAITLFKRFFTEGKQKAIESRAARQQFVAGTLGIYFTSPSIISTFEKQIGDKFVMKTSTMPLANPKKAGLPTGGMAAVITAQDFEKQKAAWEYIKFATGPAGQTIVTKATGYMPANTKALEPEYLGEFLKAHPNWETSSRQIPIARQWAAWPGQNGVKIASNIRDSMTRIAGGADALQTLDSMAAETRALLPK</sequence>
<dbReference type="InterPro" id="IPR006059">
    <property type="entry name" value="SBP"/>
</dbReference>
<dbReference type="AlphaFoldDB" id="A0A0T7G093"/>
<feature type="signal peptide" evidence="4">
    <location>
        <begin position="1"/>
        <end position="21"/>
    </location>
</feature>
<evidence type="ECO:0000256" key="4">
    <source>
        <dbReference type="SAM" id="SignalP"/>
    </source>
</evidence>
<dbReference type="Gene3D" id="3.40.190.10">
    <property type="entry name" value="Periplasmic binding protein-like II"/>
    <property type="match status" value="2"/>
</dbReference>
<dbReference type="GO" id="GO:0042597">
    <property type="term" value="C:periplasmic space"/>
    <property type="evidence" value="ECO:0007669"/>
    <property type="project" value="UniProtKB-SubCell"/>
</dbReference>
<evidence type="ECO:0000256" key="1">
    <source>
        <dbReference type="ARBA" id="ARBA00004418"/>
    </source>
</evidence>
<keyword evidence="4" id="KW-0732">Signal</keyword>
<dbReference type="RefSeq" id="WP_046637817.1">
    <property type="nucleotide sequence ID" value="NZ_CCRH01000023.1"/>
</dbReference>
<evidence type="ECO:0000313" key="7">
    <source>
        <dbReference type="Proteomes" id="UP000039660"/>
    </source>
</evidence>
<name>A0A0T7G093_NEOGA</name>
<dbReference type="Proteomes" id="UP000039660">
    <property type="component" value="Unassembled WGS sequence"/>
</dbReference>